<feature type="region of interest" description="Disordered" evidence="1">
    <location>
        <begin position="451"/>
        <end position="484"/>
    </location>
</feature>
<proteinExistence type="predicted"/>
<feature type="compositionally biased region" description="Low complexity" evidence="1">
    <location>
        <begin position="451"/>
        <end position="465"/>
    </location>
</feature>
<accession>A0A2T6ZC07</accession>
<name>A0A2T6ZC07_TUBBO</name>
<feature type="signal peptide" evidence="3">
    <location>
        <begin position="1"/>
        <end position="24"/>
    </location>
</feature>
<dbReference type="InterPro" id="IPR021109">
    <property type="entry name" value="Peptidase_aspartic_dom_sf"/>
</dbReference>
<dbReference type="EMBL" id="NESQ01000423">
    <property type="protein sequence ID" value="PUU73028.1"/>
    <property type="molecule type" value="Genomic_DNA"/>
</dbReference>
<evidence type="ECO:0000256" key="2">
    <source>
        <dbReference type="SAM" id="Phobius"/>
    </source>
</evidence>
<evidence type="ECO:0000259" key="4">
    <source>
        <dbReference type="PROSITE" id="PS51767"/>
    </source>
</evidence>
<keyword evidence="3" id="KW-0732">Signal</keyword>
<comment type="caution">
    <text evidence="5">The sequence shown here is derived from an EMBL/GenBank/DDBJ whole genome shotgun (WGS) entry which is preliminary data.</text>
</comment>
<feature type="chain" id="PRO_5015612032" evidence="3">
    <location>
        <begin position="25"/>
        <end position="624"/>
    </location>
</feature>
<organism evidence="5 6">
    <name type="scientific">Tuber borchii</name>
    <name type="common">White truffle</name>
    <dbReference type="NCBI Taxonomy" id="42251"/>
    <lineage>
        <taxon>Eukaryota</taxon>
        <taxon>Fungi</taxon>
        <taxon>Dikarya</taxon>
        <taxon>Ascomycota</taxon>
        <taxon>Pezizomycotina</taxon>
        <taxon>Pezizomycetes</taxon>
        <taxon>Pezizales</taxon>
        <taxon>Tuberaceae</taxon>
        <taxon>Tuber</taxon>
    </lineage>
</organism>
<evidence type="ECO:0000313" key="5">
    <source>
        <dbReference type="EMBL" id="PUU73028.1"/>
    </source>
</evidence>
<sequence length="624" mass="67825">MAPSVWGVSMFLLLQGFLIRSTLAVRAIHVEFGKPLADNSTDDFLFPLVIGENDAKQTVYLAPSTNNAHTFAISPKACTPPGNDTAWPGCVKYRGGVFDPTKSSFKPGSGDSTKLDWRNDQYTLFADGVYGQGTITLSDKVGDVQLKDFEVGLVDACNMTSGFLGLGPNSTLLERLYKDGTIESRSYGLHVGIDITNYPYPVFDPTFDTGEKPKEESDYNSGIGKRSRVKERAEEVTPKEVHSFAGGLTLGGYDRSRIDNRTASLTVPLSADGLLELELTEMIVINSWMVNDSPAHDLFNETRKVIIDSSTPYMYLPDKTADALSYSMEAYYGDPMVDFFFGSNPDKYLGNVTFTLQAPGGSESIKIVVPPSVFQQPIGMLRDYQPVGDGYYDYYMPIKQFKASSKQPIILGRSFLKAAYIFVNHEQKNFHISQVAYTGAPNDIISISASDSGDYGSGTSSTSSGTGSGQNPSPGPETRGPPVVVIAGASAGGAFLIALIAFLIWRRRNKPKQSQLRTIPSNPSFHENELDGSHALVQLPANPIEKPPVAASSPYPNDTKPGWNTQPPQGHYEMGNGVGIAVSPYPAYGYPQQSVPGYAELATPLPTRQQQYQAGSVQGRYEMM</sequence>
<dbReference type="InterPro" id="IPR033121">
    <property type="entry name" value="PEPTIDASE_A1"/>
</dbReference>
<gene>
    <name evidence="5" type="ORF">B9Z19DRAFT_1069301</name>
</gene>
<dbReference type="AlphaFoldDB" id="A0A2T6ZC07"/>
<evidence type="ECO:0000313" key="6">
    <source>
        <dbReference type="Proteomes" id="UP000244722"/>
    </source>
</evidence>
<reference evidence="5 6" key="1">
    <citation type="submission" date="2017-04" db="EMBL/GenBank/DDBJ databases">
        <title>Draft genome sequence of Tuber borchii Vittad., a whitish edible truffle.</title>
        <authorList>
            <consortium name="DOE Joint Genome Institute"/>
            <person name="Murat C."/>
            <person name="Kuo A."/>
            <person name="Barry K.W."/>
            <person name="Clum A."/>
            <person name="Dockter R.B."/>
            <person name="Fauchery L."/>
            <person name="Iotti M."/>
            <person name="Kohler A."/>
            <person name="Labutti K."/>
            <person name="Lindquist E.A."/>
            <person name="Lipzen A."/>
            <person name="Ohm R.A."/>
            <person name="Wang M."/>
            <person name="Grigoriev I.V."/>
            <person name="Zambonelli A."/>
            <person name="Martin F.M."/>
        </authorList>
    </citation>
    <scope>NUCLEOTIDE SEQUENCE [LARGE SCALE GENOMIC DNA]</scope>
    <source>
        <strain evidence="5 6">Tbo3840</strain>
    </source>
</reference>
<dbReference type="Gene3D" id="2.40.70.10">
    <property type="entry name" value="Acid Proteases"/>
    <property type="match status" value="2"/>
</dbReference>
<keyword evidence="2" id="KW-0812">Transmembrane</keyword>
<protein>
    <submittedName>
        <fullName evidence="5">Aspartic peptidase domain-containing protein</fullName>
    </submittedName>
</protein>
<evidence type="ECO:0000256" key="3">
    <source>
        <dbReference type="SAM" id="SignalP"/>
    </source>
</evidence>
<dbReference type="PROSITE" id="PS51767">
    <property type="entry name" value="PEPTIDASE_A1"/>
    <property type="match status" value="1"/>
</dbReference>
<keyword evidence="6" id="KW-1185">Reference proteome</keyword>
<feature type="domain" description="Peptidase A1" evidence="4">
    <location>
        <begin position="44"/>
        <end position="433"/>
    </location>
</feature>
<keyword evidence="2" id="KW-1133">Transmembrane helix</keyword>
<dbReference type="STRING" id="42251.A0A2T6ZC07"/>
<dbReference type="Pfam" id="PF00026">
    <property type="entry name" value="Asp"/>
    <property type="match status" value="1"/>
</dbReference>
<feature type="transmembrane region" description="Helical" evidence="2">
    <location>
        <begin position="483"/>
        <end position="505"/>
    </location>
</feature>
<keyword evidence="2" id="KW-0472">Membrane</keyword>
<dbReference type="Proteomes" id="UP000244722">
    <property type="component" value="Unassembled WGS sequence"/>
</dbReference>
<dbReference type="OrthoDB" id="5350302at2759"/>
<feature type="region of interest" description="Disordered" evidence="1">
    <location>
        <begin position="208"/>
        <end position="227"/>
    </location>
</feature>
<dbReference type="SUPFAM" id="SSF50630">
    <property type="entry name" value="Acid proteases"/>
    <property type="match status" value="1"/>
</dbReference>
<evidence type="ECO:0000256" key="1">
    <source>
        <dbReference type="SAM" id="MobiDB-lite"/>
    </source>
</evidence>